<accession>A0A0N1IFR4</accession>
<evidence type="ECO:0000313" key="3">
    <source>
        <dbReference type="EMBL" id="KPJ10134.1"/>
    </source>
</evidence>
<feature type="compositionally biased region" description="Polar residues" evidence="2">
    <location>
        <begin position="9"/>
        <end position="29"/>
    </location>
</feature>
<dbReference type="Proteomes" id="UP000053240">
    <property type="component" value="Unassembled WGS sequence"/>
</dbReference>
<keyword evidence="1" id="KW-0175">Coiled coil</keyword>
<evidence type="ECO:0000256" key="2">
    <source>
        <dbReference type="SAM" id="MobiDB-lite"/>
    </source>
</evidence>
<organism evidence="3 4">
    <name type="scientific">Papilio machaon</name>
    <name type="common">Old World swallowtail butterfly</name>
    <dbReference type="NCBI Taxonomy" id="76193"/>
    <lineage>
        <taxon>Eukaryota</taxon>
        <taxon>Metazoa</taxon>
        <taxon>Ecdysozoa</taxon>
        <taxon>Arthropoda</taxon>
        <taxon>Hexapoda</taxon>
        <taxon>Insecta</taxon>
        <taxon>Pterygota</taxon>
        <taxon>Neoptera</taxon>
        <taxon>Endopterygota</taxon>
        <taxon>Lepidoptera</taxon>
        <taxon>Glossata</taxon>
        <taxon>Ditrysia</taxon>
        <taxon>Papilionoidea</taxon>
        <taxon>Papilionidae</taxon>
        <taxon>Papilioninae</taxon>
        <taxon>Papilio</taxon>
    </lineage>
</organism>
<reference evidence="3 4" key="1">
    <citation type="journal article" date="2015" name="Nat. Commun.">
        <title>Outbred genome sequencing and CRISPR/Cas9 gene editing in butterflies.</title>
        <authorList>
            <person name="Li X."/>
            <person name="Fan D."/>
            <person name="Zhang W."/>
            <person name="Liu G."/>
            <person name="Zhang L."/>
            <person name="Zhao L."/>
            <person name="Fang X."/>
            <person name="Chen L."/>
            <person name="Dong Y."/>
            <person name="Chen Y."/>
            <person name="Ding Y."/>
            <person name="Zhao R."/>
            <person name="Feng M."/>
            <person name="Zhu Y."/>
            <person name="Feng Y."/>
            <person name="Jiang X."/>
            <person name="Zhu D."/>
            <person name="Xiang H."/>
            <person name="Feng X."/>
            <person name="Li S."/>
            <person name="Wang J."/>
            <person name="Zhang G."/>
            <person name="Kronforst M.R."/>
            <person name="Wang W."/>
        </authorList>
    </citation>
    <scope>NUCLEOTIDE SEQUENCE [LARGE SCALE GENOMIC DNA]</scope>
    <source>
        <strain evidence="3">Ya'a_city_454_Pm</strain>
        <tissue evidence="3">Whole body</tissue>
    </source>
</reference>
<protein>
    <recommendedName>
        <fullName evidence="5">Endosome-associated-trafficking regulator 1</fullName>
    </recommendedName>
</protein>
<proteinExistence type="predicted"/>
<feature type="compositionally biased region" description="Polar residues" evidence="2">
    <location>
        <begin position="260"/>
        <end position="272"/>
    </location>
</feature>
<feature type="region of interest" description="Disordered" evidence="2">
    <location>
        <begin position="1"/>
        <end position="149"/>
    </location>
</feature>
<feature type="coiled-coil region" evidence="1">
    <location>
        <begin position="449"/>
        <end position="476"/>
    </location>
</feature>
<evidence type="ECO:0000256" key="1">
    <source>
        <dbReference type="SAM" id="Coils"/>
    </source>
</evidence>
<gene>
    <name evidence="3" type="ORF">RR48_02096</name>
</gene>
<name>A0A0N1IFR4_PAPMA</name>
<feature type="compositionally biased region" description="Low complexity" evidence="2">
    <location>
        <begin position="496"/>
        <end position="517"/>
    </location>
</feature>
<feature type="compositionally biased region" description="Low complexity" evidence="2">
    <location>
        <begin position="404"/>
        <end position="413"/>
    </location>
</feature>
<dbReference type="EMBL" id="KQ460971">
    <property type="protein sequence ID" value="KPJ10134.1"/>
    <property type="molecule type" value="Genomic_DNA"/>
</dbReference>
<sequence>MAEDEDGVSNKNSPQNSNDADSNQENEQNAVKPDLGIEEAKYNSQENGHASPTKPKSSSTKSTGAVRKEENPFSFRHFLKRDLSLPGNSTYENTGARPKAYSSTVQHSPTKVDIHTESRREKNRQHDNQTKDKVSEGASHRLNDNVPSTSSMDVPFRVVESLNCEDNFYSENADVSFYRKPNLASEPMGMPSLPDFVQDHILVEQAYLHSNGPMSLDLDNLPDFTFNTNFNAGSSSSLGRRNDNNYVGNRGYDYDPYMGASTSSDSGPSNRNIPLDLPAGAEAAGPVPLDHPMHLSLDLTESVNPSDRRNMSPRNQFPLDLPPNAGAESKRLPDFLPVHPGRTSPEPEHQDEQLQQIMSELERTRSELFTERSRRCRAEQEMANARYRLNERERAFREHVCRPVVTPPTETSPAPEPPTEVRNADPEVVSKLKNEIKKLKVRNADPEVVTKLKNEIKKLKEQLRVSQEEVRVLRGAQAGAAADLRRASRLAETSLRRSSAARTPGTAATPASSSPSAHSGRLQHGYIPQGQMIFAVTLSISQGLELLTLSLAEGGAGLAAARRPGHTLRQRPDEALLHLAHGLT</sequence>
<feature type="region of interest" description="Disordered" evidence="2">
    <location>
        <begin position="482"/>
        <end position="523"/>
    </location>
</feature>
<keyword evidence="4" id="KW-1185">Reference proteome</keyword>
<feature type="region of interest" description="Disordered" evidence="2">
    <location>
        <begin position="404"/>
        <end position="424"/>
    </location>
</feature>
<feature type="compositionally biased region" description="Basic and acidic residues" evidence="2">
    <location>
        <begin position="110"/>
        <end position="143"/>
    </location>
</feature>
<evidence type="ECO:0008006" key="5">
    <source>
        <dbReference type="Google" id="ProtNLM"/>
    </source>
</evidence>
<feature type="region of interest" description="Disordered" evidence="2">
    <location>
        <begin position="257"/>
        <end position="350"/>
    </location>
</feature>
<evidence type="ECO:0000313" key="4">
    <source>
        <dbReference type="Proteomes" id="UP000053240"/>
    </source>
</evidence>
<dbReference type="AlphaFoldDB" id="A0A0N1IFR4"/>
<dbReference type="STRING" id="76193.A0A0N1IFR4"/>
<feature type="compositionally biased region" description="Low complexity" evidence="2">
    <location>
        <begin position="51"/>
        <end position="63"/>
    </location>
</feature>
<dbReference type="InParanoid" id="A0A0N1IFR4"/>